<gene>
    <name evidence="2" type="ORF">PM02_14080</name>
</gene>
<dbReference type="InterPro" id="IPR006440">
    <property type="entry name" value="Doc"/>
</dbReference>
<dbReference type="STRING" id="83219.PM02_14080"/>
<protein>
    <submittedName>
        <fullName evidence="2">Death-on-curing protein</fullName>
    </submittedName>
</protein>
<evidence type="ECO:0000313" key="2">
    <source>
        <dbReference type="EMBL" id="KAJ02331.1"/>
    </source>
</evidence>
<reference evidence="2 3" key="1">
    <citation type="journal article" date="2014" name="Genome Announc.">
        <title>Draft Genome Sequences of Two Isolates of the Roseobacter Group, Sulfitobacter sp. Strains 3SOLIMAR09 and 1FIGIMAR09, from Harbors of Mallorca Island (Mediterranean Sea).</title>
        <authorList>
            <person name="Mas-Llado M."/>
            <person name="Pina-Villalonga J.M."/>
            <person name="Brunet-Galmes I."/>
            <person name="Nogales B."/>
            <person name="Bosch R."/>
        </authorList>
    </citation>
    <scope>NUCLEOTIDE SEQUENCE [LARGE SCALE GENOMIC DNA]</scope>
    <source>
        <strain evidence="2 3">1FIGIMAR09</strain>
    </source>
</reference>
<dbReference type="Proteomes" id="UP000027337">
    <property type="component" value="Unassembled WGS sequence"/>
</dbReference>
<dbReference type="GO" id="GO:0016301">
    <property type="term" value="F:kinase activity"/>
    <property type="evidence" value="ECO:0007669"/>
    <property type="project" value="InterPro"/>
</dbReference>
<sequence length="126" mass="13598">MSFVLIDADLVVAIHDAVLNPGELQGMAGDKSIGGALARVDNRLVYGLINDVFDLAAAYCVAIATGHVFNDANKRTAHQTMDVCLDLNGVQLAHETIEAGDLIRNVAQRRLDEDDLAAWLRKKAVD</sequence>
<dbReference type="EMBL" id="JEMU01000012">
    <property type="protein sequence ID" value="KAJ02331.1"/>
    <property type="molecule type" value="Genomic_DNA"/>
</dbReference>
<keyword evidence="3" id="KW-1185">Reference proteome</keyword>
<dbReference type="InterPro" id="IPR053737">
    <property type="entry name" value="Type_II_TA_Toxin"/>
</dbReference>
<dbReference type="InterPro" id="IPR003812">
    <property type="entry name" value="Fido"/>
</dbReference>
<dbReference type="PANTHER" id="PTHR39426:SF1">
    <property type="entry name" value="HOMOLOGY TO DEATH-ON-CURING PROTEIN OF PHAGE P1"/>
    <property type="match status" value="1"/>
</dbReference>
<dbReference type="AlphaFoldDB" id="A0A061SKV0"/>
<dbReference type="PROSITE" id="PS51459">
    <property type="entry name" value="FIDO"/>
    <property type="match status" value="1"/>
</dbReference>
<feature type="domain" description="Fido" evidence="1">
    <location>
        <begin position="6"/>
        <end position="122"/>
    </location>
</feature>
<proteinExistence type="predicted"/>
<comment type="caution">
    <text evidence="2">The sequence shown here is derived from an EMBL/GenBank/DDBJ whole genome shotgun (WGS) entry which is preliminary data.</text>
</comment>
<evidence type="ECO:0000259" key="1">
    <source>
        <dbReference type="PROSITE" id="PS51459"/>
    </source>
</evidence>
<dbReference type="NCBIfam" id="TIGR01550">
    <property type="entry name" value="DOC_P1"/>
    <property type="match status" value="1"/>
</dbReference>
<name>A0A061SKV0_9RHOB</name>
<organism evidence="2 3">
    <name type="scientific">Sulfitobacter mediterraneus</name>
    <dbReference type="NCBI Taxonomy" id="83219"/>
    <lineage>
        <taxon>Bacteria</taxon>
        <taxon>Pseudomonadati</taxon>
        <taxon>Pseudomonadota</taxon>
        <taxon>Alphaproteobacteria</taxon>
        <taxon>Rhodobacterales</taxon>
        <taxon>Roseobacteraceae</taxon>
        <taxon>Sulfitobacter</taxon>
    </lineage>
</organism>
<dbReference type="PANTHER" id="PTHR39426">
    <property type="entry name" value="HOMOLOGY TO DEATH-ON-CURING PROTEIN OF PHAGE P1"/>
    <property type="match status" value="1"/>
</dbReference>
<evidence type="ECO:0000313" key="3">
    <source>
        <dbReference type="Proteomes" id="UP000027337"/>
    </source>
</evidence>
<dbReference type="RefSeq" id="WP_037909574.1">
    <property type="nucleotide sequence ID" value="NZ_JAFBPZ010000002.1"/>
</dbReference>
<dbReference type="Gene3D" id="1.20.120.1870">
    <property type="entry name" value="Fic/DOC protein, Fido domain"/>
    <property type="match status" value="1"/>
</dbReference>
<dbReference type="eggNOG" id="COG3654">
    <property type="taxonomic scope" value="Bacteria"/>
</dbReference>
<dbReference type="PIRSF" id="PIRSF018297">
    <property type="entry name" value="Doc"/>
    <property type="match status" value="1"/>
</dbReference>
<dbReference type="Pfam" id="PF02661">
    <property type="entry name" value="Fic"/>
    <property type="match status" value="1"/>
</dbReference>
<accession>A0A061SKV0</accession>